<reference evidence="9" key="1">
    <citation type="submission" date="2021-03" db="EMBL/GenBank/DDBJ databases">
        <title>Chromosome level genome of the anhydrobiotic midge Polypedilum vanderplanki.</title>
        <authorList>
            <person name="Yoshida Y."/>
            <person name="Kikawada T."/>
            <person name="Gusev O."/>
        </authorList>
    </citation>
    <scope>NUCLEOTIDE SEQUENCE</scope>
    <source>
        <strain evidence="9">NIAS01</strain>
        <tissue evidence="9">Whole body or cell culture</tissue>
    </source>
</reference>
<sequence length="654" mass="76775">MVFKHEERSKKFRKFLIILLISSMFCTSFAFNTKLLQKVPTRDPVKLAKAMVDVIREFYIANDIKFDFIIYGTATNHIKDVINEITKKLTNEISINIMHIKDIEIWDHVLYQSAIIFTKSKKNLEILEENSINGADKFDLSLRNVFPKQFKFLTYIEKIEICDEAENRAFNTDFPFLWPDIRLFEILIIMNNVSINLTARVLFSPNICGKFHLKYLNSFDLKTQKWENELKNFNHFDNFHGCLMTFFVEAGIYLYYDNHKSLKLSDKFALGNVKFRGLSHEILEKLTKDLNITRHYTFIDRNGGKYMSGTKNFMGTYAIGTFFLIMTQNDLYTNYEKLLMPFDLTTWILLSATISLAFGIILISFNFPKWLQTLFHGVGMKDPAFKTLGVIFGISQLKLPQKTVNRFVLGLFLWFCLMFRTCYQSKLFEFMTSDMRKPLPASIEDLKEMNYTIVLQTSPVDAFGRINKEIINFRESPNIIIVNSTECSYLYEKSIKGENEEKYAFLIDDNTHAKYNSTFKNSLPIMHNENLLKMAGYYTIRNTFIQSQFDKLFENLIPSGIAKHSVEYGKWYLFRPVDYEVEDSRRILSMTDLEFGFVIWLASISLPITCFLIEILIGFYRKVKKTIEELEIFAITRIVEIILENLIKKLYGRW</sequence>
<keyword evidence="3 8" id="KW-0812">Transmembrane</keyword>
<evidence type="ECO:0000256" key="7">
    <source>
        <dbReference type="ARBA" id="ARBA00023180"/>
    </source>
</evidence>
<evidence type="ECO:0000256" key="3">
    <source>
        <dbReference type="ARBA" id="ARBA00022692"/>
    </source>
</evidence>
<keyword evidence="5 8" id="KW-0472">Membrane</keyword>
<keyword evidence="4 8" id="KW-1133">Transmembrane helix</keyword>
<keyword evidence="10" id="KW-1185">Reference proteome</keyword>
<dbReference type="EMBL" id="JADBJN010000004">
    <property type="protein sequence ID" value="KAG5669169.1"/>
    <property type="molecule type" value="Genomic_DNA"/>
</dbReference>
<dbReference type="PANTHER" id="PTHR42643:SF30">
    <property type="entry name" value="IONOTROPIC RECEPTOR 40A-RELATED"/>
    <property type="match status" value="1"/>
</dbReference>
<evidence type="ECO:0000256" key="5">
    <source>
        <dbReference type="ARBA" id="ARBA00023136"/>
    </source>
</evidence>
<evidence type="ECO:0000256" key="1">
    <source>
        <dbReference type="ARBA" id="ARBA00004651"/>
    </source>
</evidence>
<feature type="transmembrane region" description="Helical" evidence="8">
    <location>
        <begin position="595"/>
        <end position="620"/>
    </location>
</feature>
<dbReference type="GO" id="GO:0005886">
    <property type="term" value="C:plasma membrane"/>
    <property type="evidence" value="ECO:0007669"/>
    <property type="project" value="UniProtKB-SubCell"/>
</dbReference>
<feature type="transmembrane region" description="Helical" evidence="8">
    <location>
        <begin position="314"/>
        <end position="332"/>
    </location>
</feature>
<keyword evidence="6" id="KW-0675">Receptor</keyword>
<comment type="caution">
    <text evidence="9">The sequence shown here is derived from an EMBL/GenBank/DDBJ whole genome shotgun (WGS) entry which is preliminary data.</text>
</comment>
<keyword evidence="7" id="KW-0325">Glycoprotein</keyword>
<keyword evidence="2" id="KW-1003">Cell membrane</keyword>
<organism evidence="9 10">
    <name type="scientific">Polypedilum vanderplanki</name>
    <name type="common">Sleeping chironomid midge</name>
    <dbReference type="NCBI Taxonomy" id="319348"/>
    <lineage>
        <taxon>Eukaryota</taxon>
        <taxon>Metazoa</taxon>
        <taxon>Ecdysozoa</taxon>
        <taxon>Arthropoda</taxon>
        <taxon>Hexapoda</taxon>
        <taxon>Insecta</taxon>
        <taxon>Pterygota</taxon>
        <taxon>Neoptera</taxon>
        <taxon>Endopterygota</taxon>
        <taxon>Diptera</taxon>
        <taxon>Nematocera</taxon>
        <taxon>Chironomoidea</taxon>
        <taxon>Chironomidae</taxon>
        <taxon>Chironominae</taxon>
        <taxon>Polypedilum</taxon>
        <taxon>Polypedilum</taxon>
    </lineage>
</organism>
<evidence type="ECO:0000313" key="10">
    <source>
        <dbReference type="Proteomes" id="UP001107558"/>
    </source>
</evidence>
<dbReference type="Proteomes" id="UP001107558">
    <property type="component" value="Chromosome 4"/>
</dbReference>
<protein>
    <recommendedName>
        <fullName evidence="11">Ionotropic receptor</fullName>
    </recommendedName>
</protein>
<gene>
    <name evidence="9" type="ORF">PVAND_017064</name>
</gene>
<evidence type="ECO:0000256" key="6">
    <source>
        <dbReference type="ARBA" id="ARBA00023170"/>
    </source>
</evidence>
<feature type="transmembrane region" description="Helical" evidence="8">
    <location>
        <begin position="404"/>
        <end position="423"/>
    </location>
</feature>
<proteinExistence type="predicted"/>
<evidence type="ECO:0000256" key="8">
    <source>
        <dbReference type="SAM" id="Phobius"/>
    </source>
</evidence>
<dbReference type="OrthoDB" id="7739311at2759"/>
<comment type="subcellular location">
    <subcellularLocation>
        <location evidence="1">Cell membrane</location>
        <topology evidence="1">Multi-pass membrane protein</topology>
    </subcellularLocation>
</comment>
<dbReference type="Gene3D" id="1.10.287.70">
    <property type="match status" value="1"/>
</dbReference>
<feature type="transmembrane region" description="Helical" evidence="8">
    <location>
        <begin position="344"/>
        <end position="365"/>
    </location>
</feature>
<evidence type="ECO:0008006" key="11">
    <source>
        <dbReference type="Google" id="ProtNLM"/>
    </source>
</evidence>
<accession>A0A9J6BH08</accession>
<dbReference type="PANTHER" id="PTHR42643">
    <property type="entry name" value="IONOTROPIC RECEPTOR 20A-RELATED"/>
    <property type="match status" value="1"/>
</dbReference>
<evidence type="ECO:0000256" key="2">
    <source>
        <dbReference type="ARBA" id="ARBA00022475"/>
    </source>
</evidence>
<evidence type="ECO:0000256" key="4">
    <source>
        <dbReference type="ARBA" id="ARBA00022989"/>
    </source>
</evidence>
<name>A0A9J6BH08_POLVA</name>
<dbReference type="AlphaFoldDB" id="A0A9J6BH08"/>
<dbReference type="InterPro" id="IPR052192">
    <property type="entry name" value="Insect_Ionotropic_Sensory_Rcpt"/>
</dbReference>
<evidence type="ECO:0000313" key="9">
    <source>
        <dbReference type="EMBL" id="KAG5669169.1"/>
    </source>
</evidence>